<reference evidence="2" key="1">
    <citation type="journal article" date="2019" name="Plant J.">
        <title>Chlorella vulgaris genome assembly and annotation reveals the molecular basis for metabolic acclimation to high light conditions.</title>
        <authorList>
            <person name="Cecchin M."/>
            <person name="Marcolungo L."/>
            <person name="Rossato M."/>
            <person name="Girolomoni L."/>
            <person name="Cosentino E."/>
            <person name="Cuine S."/>
            <person name="Li-Beisson Y."/>
            <person name="Delledonne M."/>
            <person name="Ballottari M."/>
        </authorList>
    </citation>
    <scope>NUCLEOTIDE SEQUENCE</scope>
    <source>
        <strain evidence="2">211/11P</strain>
    </source>
</reference>
<evidence type="ECO:0000313" key="2">
    <source>
        <dbReference type="EMBL" id="KAI3432674.1"/>
    </source>
</evidence>
<organism evidence="2 3">
    <name type="scientific">Chlorella vulgaris</name>
    <name type="common">Green alga</name>
    <dbReference type="NCBI Taxonomy" id="3077"/>
    <lineage>
        <taxon>Eukaryota</taxon>
        <taxon>Viridiplantae</taxon>
        <taxon>Chlorophyta</taxon>
        <taxon>core chlorophytes</taxon>
        <taxon>Trebouxiophyceae</taxon>
        <taxon>Chlorellales</taxon>
        <taxon>Chlorellaceae</taxon>
        <taxon>Chlorella clade</taxon>
        <taxon>Chlorella</taxon>
    </lineage>
</organism>
<dbReference type="PANTHER" id="PTHR21678">
    <property type="entry name" value="GROWTH INHIBITION AND DIFFERENTIATION RELATED PROTEIN 88"/>
    <property type="match status" value="1"/>
</dbReference>
<feature type="compositionally biased region" description="Low complexity" evidence="1">
    <location>
        <begin position="90"/>
        <end position="104"/>
    </location>
</feature>
<accession>A0A9D4TRK5</accession>
<feature type="region of interest" description="Disordered" evidence="1">
    <location>
        <begin position="258"/>
        <end position="282"/>
    </location>
</feature>
<dbReference type="PANTHER" id="PTHR21678:SF0">
    <property type="entry name" value="C3H1-TYPE DOMAIN-CONTAINING PROTEIN"/>
    <property type="match status" value="1"/>
</dbReference>
<protein>
    <submittedName>
        <fullName evidence="2">Uncharacterized protein</fullName>
    </submittedName>
</protein>
<feature type="region of interest" description="Disordered" evidence="1">
    <location>
        <begin position="31"/>
        <end position="104"/>
    </location>
</feature>
<feature type="compositionally biased region" description="Basic and acidic residues" evidence="1">
    <location>
        <begin position="265"/>
        <end position="282"/>
    </location>
</feature>
<sequence length="282" mass="29951">MSAEEASVLADLAALKLEQGDVQGAQQLYRQALQQGQQQQQDQHSDLGDASQTDEEAEEDSWEAWDESKVPSLPSPEPTPLGPQDDSWEAAASTAAPASASRTRVPAASSSGLGIIAGGSGAASCGGELPFGGGHLLEFFGLSPAVRTQDLEALLERLCSSHAVQPTLKWVDDCHAVVICSDPKAARQLLEAATSPSAAPTDFQLRGYADAGSGTRKLPPSELQPPRPRPATSAAVARRLIGGALNMRLRDKDAEQQLVATRRQQRQEREVRQKALDDAWDG</sequence>
<dbReference type="InterPro" id="IPR039884">
    <property type="entry name" value="R3HC1/R3HCL"/>
</dbReference>
<dbReference type="Proteomes" id="UP001055712">
    <property type="component" value="Unassembled WGS sequence"/>
</dbReference>
<dbReference type="AlphaFoldDB" id="A0A9D4TRK5"/>
<feature type="compositionally biased region" description="Acidic residues" evidence="1">
    <location>
        <begin position="52"/>
        <end position="65"/>
    </location>
</feature>
<keyword evidence="3" id="KW-1185">Reference proteome</keyword>
<feature type="region of interest" description="Disordered" evidence="1">
    <location>
        <begin position="201"/>
        <end position="234"/>
    </location>
</feature>
<name>A0A9D4TRK5_CHLVU</name>
<reference evidence="2" key="2">
    <citation type="submission" date="2020-11" db="EMBL/GenBank/DDBJ databases">
        <authorList>
            <person name="Cecchin M."/>
            <person name="Marcolungo L."/>
            <person name="Rossato M."/>
            <person name="Girolomoni L."/>
            <person name="Cosentino E."/>
            <person name="Cuine S."/>
            <person name="Li-Beisson Y."/>
            <person name="Delledonne M."/>
            <person name="Ballottari M."/>
        </authorList>
    </citation>
    <scope>NUCLEOTIDE SEQUENCE</scope>
    <source>
        <strain evidence="2">211/11P</strain>
        <tissue evidence="2">Whole cell</tissue>
    </source>
</reference>
<evidence type="ECO:0000313" key="3">
    <source>
        <dbReference type="Proteomes" id="UP001055712"/>
    </source>
</evidence>
<evidence type="ECO:0000256" key="1">
    <source>
        <dbReference type="SAM" id="MobiDB-lite"/>
    </source>
</evidence>
<feature type="compositionally biased region" description="Low complexity" evidence="1">
    <location>
        <begin position="31"/>
        <end position="42"/>
    </location>
</feature>
<dbReference type="OrthoDB" id="5418203at2759"/>
<gene>
    <name evidence="2" type="ORF">D9Q98_004218</name>
</gene>
<dbReference type="EMBL" id="SIDB01000005">
    <property type="protein sequence ID" value="KAI3432674.1"/>
    <property type="molecule type" value="Genomic_DNA"/>
</dbReference>
<comment type="caution">
    <text evidence="2">The sequence shown here is derived from an EMBL/GenBank/DDBJ whole genome shotgun (WGS) entry which is preliminary data.</text>
</comment>
<proteinExistence type="predicted"/>